<evidence type="ECO:0000256" key="3">
    <source>
        <dbReference type="ARBA" id="ARBA00022692"/>
    </source>
</evidence>
<evidence type="ECO:0000256" key="5">
    <source>
        <dbReference type="ARBA" id="ARBA00023136"/>
    </source>
</evidence>
<dbReference type="PIRSF" id="PIRSF019239">
    <property type="entry name" value="MrpE"/>
    <property type="match status" value="1"/>
</dbReference>
<evidence type="ECO:0000256" key="2">
    <source>
        <dbReference type="ARBA" id="ARBA00022475"/>
    </source>
</evidence>
<protein>
    <submittedName>
        <fullName evidence="7">Cation:proton antiporter</fullName>
    </submittedName>
</protein>
<comment type="caution">
    <text evidence="7">The sequence shown here is derived from an EMBL/GenBank/DDBJ whole genome shotgun (WGS) entry which is preliminary data.</text>
</comment>
<dbReference type="GO" id="GO:0005886">
    <property type="term" value="C:plasma membrane"/>
    <property type="evidence" value="ECO:0007669"/>
    <property type="project" value="UniProtKB-SubCell"/>
</dbReference>
<evidence type="ECO:0000256" key="1">
    <source>
        <dbReference type="ARBA" id="ARBA00004651"/>
    </source>
</evidence>
<dbReference type="InterPro" id="IPR002758">
    <property type="entry name" value="Cation_antiport_E"/>
</dbReference>
<keyword evidence="4 6" id="KW-1133">Transmembrane helix</keyword>
<keyword evidence="2" id="KW-1003">Cell membrane</keyword>
<evidence type="ECO:0000313" key="7">
    <source>
        <dbReference type="EMBL" id="MCQ1537719.1"/>
    </source>
</evidence>
<reference evidence="7 8" key="1">
    <citation type="submission" date="2019-08" db="EMBL/GenBank/DDBJ databases">
        <authorList>
            <person name="Chen S.-C."/>
            <person name="Lai M.-C."/>
            <person name="You Y.-T."/>
        </authorList>
    </citation>
    <scope>NUCLEOTIDE SEQUENCE [LARGE SCALE GENOMIC DNA]</scope>
    <source>
        <strain evidence="7 8">P2F9704a</strain>
    </source>
</reference>
<evidence type="ECO:0000313" key="8">
    <source>
        <dbReference type="Proteomes" id="UP001524383"/>
    </source>
</evidence>
<keyword evidence="3 6" id="KW-0812">Transmembrane</keyword>
<evidence type="ECO:0000256" key="4">
    <source>
        <dbReference type="ARBA" id="ARBA00022989"/>
    </source>
</evidence>
<evidence type="ECO:0000256" key="6">
    <source>
        <dbReference type="SAM" id="Phobius"/>
    </source>
</evidence>
<organism evidence="7 8">
    <name type="scientific">Methanocalculus taiwanensis</name>
    <dbReference type="NCBI Taxonomy" id="106207"/>
    <lineage>
        <taxon>Archaea</taxon>
        <taxon>Methanobacteriati</taxon>
        <taxon>Methanobacteriota</taxon>
        <taxon>Stenosarchaea group</taxon>
        <taxon>Methanomicrobia</taxon>
        <taxon>Methanomicrobiales</taxon>
        <taxon>Methanocalculaceae</taxon>
        <taxon>Methanocalculus</taxon>
    </lineage>
</organism>
<dbReference type="PANTHER" id="PTHR34584">
    <property type="entry name" value="NA(+)/H(+) ANTIPORTER SUBUNIT E1"/>
    <property type="match status" value="1"/>
</dbReference>
<name>A0ABD4TIV2_9EURY</name>
<sequence length="175" mass="19305">MIRFLATAIAAFVAYLFLTAGSGTIILWSESELIIGCILSVIVGIASYRTFCRSGSVRMANPLRLILLPIYAIIPLFIEMARANIDVAIRVITGNVKPGIVRVDTGMKTELGMLILANSITLTPGTLSVDVDDTTRELYVHLINVPDELREKKVVDARELFSIFNIPGWIRRIAE</sequence>
<dbReference type="AlphaFoldDB" id="A0ABD4TIV2"/>
<keyword evidence="8" id="KW-1185">Reference proteome</keyword>
<dbReference type="Proteomes" id="UP001524383">
    <property type="component" value="Unassembled WGS sequence"/>
</dbReference>
<keyword evidence="5 6" id="KW-0472">Membrane</keyword>
<comment type="subcellular location">
    <subcellularLocation>
        <location evidence="1">Cell membrane</location>
        <topology evidence="1">Multi-pass membrane protein</topology>
    </subcellularLocation>
</comment>
<accession>A0ABD4TIV2</accession>
<gene>
    <name evidence="7" type="ORF">FTO68_01765</name>
</gene>
<feature type="transmembrane region" description="Helical" evidence="6">
    <location>
        <begin position="33"/>
        <end position="51"/>
    </location>
</feature>
<dbReference type="EMBL" id="VOTZ01000002">
    <property type="protein sequence ID" value="MCQ1537719.1"/>
    <property type="molecule type" value="Genomic_DNA"/>
</dbReference>
<dbReference type="PANTHER" id="PTHR34584:SF1">
    <property type="entry name" value="NA(+)_H(+) ANTIPORTER SUBUNIT E1"/>
    <property type="match status" value="1"/>
</dbReference>
<proteinExistence type="predicted"/>
<feature type="transmembrane region" description="Helical" evidence="6">
    <location>
        <begin position="63"/>
        <end position="81"/>
    </location>
</feature>
<dbReference type="Pfam" id="PF01899">
    <property type="entry name" value="MNHE"/>
    <property type="match status" value="1"/>
</dbReference>